<gene>
    <name evidence="4" type="ORF">Q8A70_14550</name>
</gene>
<reference evidence="5" key="1">
    <citation type="submission" date="2023-08" db="EMBL/GenBank/DDBJ databases">
        <title>Rhodospirillaceae gen. nov., a novel taxon isolated from the Yangtze River Yuezi River estuary sludge.</title>
        <authorList>
            <person name="Ruan L."/>
        </authorList>
    </citation>
    <scope>NUCLEOTIDE SEQUENCE [LARGE SCALE GENOMIC DNA]</scope>
    <source>
        <strain evidence="5">R-7</strain>
    </source>
</reference>
<dbReference type="Pfam" id="PF03445">
    <property type="entry name" value="DUF294"/>
    <property type="match status" value="1"/>
</dbReference>
<dbReference type="InterPro" id="IPR000644">
    <property type="entry name" value="CBS_dom"/>
</dbReference>
<dbReference type="InterPro" id="IPR005105">
    <property type="entry name" value="GlnD_Uridyltrans_N"/>
</dbReference>
<sequence length="480" mass="50918">MTAEAALSRIDPFPYQHRLNEVMSSPVETIDPQATCTFAAATMRRLKISSLLILGEGGRPAGIITERDLLNAIAELGAGALELPVGARMSGPLVSLPPDAFVFTALARMAHGGIRHMPVVDPVTGQAIGMVTAGAVLKLRAQGALVLAEDIGTATSAADLGAIQKRLPEIAGGLLKEGIGARQIAAVISAVLRDVSGRAAELAAESLEAEGRAAPARWCYLVLGSGGRGESLLAADQDNALIHDAESDDHPWFAELGKRASEILDAAGIPFCRGQVMAMNRHLRHNLKGWREEVALWIERLAPEALLNADIFYDFLPVAGDYSLAASLRDAVTTLGQDPGFIRALAGTSARHGSALNIFGRFREEGGRVDLKRGGLLPIVSGGRVLALRLGVKATATPERWNAAVAPGFVRREDFARIDDAHEMLLELILAQQIADLASGRAPGTAVEVRRLLGLSRERLKQALKIVGEIDLILNHVLGP</sequence>
<dbReference type="RefSeq" id="WP_379956383.1">
    <property type="nucleotide sequence ID" value="NZ_JAUYVI010000004.1"/>
</dbReference>
<dbReference type="InterPro" id="IPR051257">
    <property type="entry name" value="Diverse_CBS-Domain"/>
</dbReference>
<evidence type="ECO:0000313" key="5">
    <source>
        <dbReference type="Proteomes" id="UP001230156"/>
    </source>
</evidence>
<dbReference type="Proteomes" id="UP001230156">
    <property type="component" value="Unassembled WGS sequence"/>
</dbReference>
<dbReference type="InterPro" id="IPR018821">
    <property type="entry name" value="DUF294_put_nucleoTrafse_sb-bd"/>
</dbReference>
<dbReference type="CDD" id="cd05401">
    <property type="entry name" value="NT_GlnE_GlnD_like"/>
    <property type="match status" value="1"/>
</dbReference>
<evidence type="ECO:0000259" key="3">
    <source>
        <dbReference type="PROSITE" id="PS51371"/>
    </source>
</evidence>
<dbReference type="PROSITE" id="PS51371">
    <property type="entry name" value="CBS"/>
    <property type="match status" value="2"/>
</dbReference>
<feature type="domain" description="CBS" evidence="3">
    <location>
        <begin position="23"/>
        <end position="81"/>
    </location>
</feature>
<evidence type="ECO:0000256" key="2">
    <source>
        <dbReference type="PROSITE-ProRule" id="PRU00703"/>
    </source>
</evidence>
<evidence type="ECO:0000313" key="4">
    <source>
        <dbReference type="EMBL" id="MDQ7248902.1"/>
    </source>
</evidence>
<organism evidence="4 5">
    <name type="scientific">Dongia sedimenti</name>
    <dbReference type="NCBI Taxonomy" id="3064282"/>
    <lineage>
        <taxon>Bacteria</taxon>
        <taxon>Pseudomonadati</taxon>
        <taxon>Pseudomonadota</taxon>
        <taxon>Alphaproteobacteria</taxon>
        <taxon>Rhodospirillales</taxon>
        <taxon>Dongiaceae</taxon>
        <taxon>Dongia</taxon>
    </lineage>
</organism>
<dbReference type="EMBL" id="JAUYVI010000004">
    <property type="protein sequence ID" value="MDQ7248902.1"/>
    <property type="molecule type" value="Genomic_DNA"/>
</dbReference>
<feature type="domain" description="CBS" evidence="3">
    <location>
        <begin position="89"/>
        <end position="149"/>
    </location>
</feature>
<name>A0ABU0YME7_9PROT</name>
<accession>A0ABU0YME7</accession>
<dbReference type="InterPro" id="IPR046342">
    <property type="entry name" value="CBS_dom_sf"/>
</dbReference>
<evidence type="ECO:0000256" key="1">
    <source>
        <dbReference type="ARBA" id="ARBA00023122"/>
    </source>
</evidence>
<dbReference type="PANTHER" id="PTHR43080:SF2">
    <property type="entry name" value="CBS DOMAIN-CONTAINING PROTEIN"/>
    <property type="match status" value="1"/>
</dbReference>
<proteinExistence type="predicted"/>
<dbReference type="Pfam" id="PF00571">
    <property type="entry name" value="CBS"/>
    <property type="match status" value="2"/>
</dbReference>
<comment type="caution">
    <text evidence="4">The sequence shown here is derived from an EMBL/GenBank/DDBJ whole genome shotgun (WGS) entry which is preliminary data.</text>
</comment>
<dbReference type="Pfam" id="PF10335">
    <property type="entry name" value="DUF294_C"/>
    <property type="match status" value="1"/>
</dbReference>
<dbReference type="Gene3D" id="3.10.580.10">
    <property type="entry name" value="CBS-domain"/>
    <property type="match status" value="1"/>
</dbReference>
<dbReference type="SUPFAM" id="SSF54631">
    <property type="entry name" value="CBS-domain pair"/>
    <property type="match status" value="1"/>
</dbReference>
<dbReference type="SMART" id="SM00116">
    <property type="entry name" value="CBS"/>
    <property type="match status" value="2"/>
</dbReference>
<keyword evidence="1 2" id="KW-0129">CBS domain</keyword>
<protein>
    <submittedName>
        <fullName evidence="4">DUF294 nucleotidyltransferase-like domain-containing protein</fullName>
    </submittedName>
</protein>
<keyword evidence="5" id="KW-1185">Reference proteome</keyword>
<dbReference type="PANTHER" id="PTHR43080">
    <property type="entry name" value="CBS DOMAIN-CONTAINING PROTEIN CBSX3, MITOCHONDRIAL"/>
    <property type="match status" value="1"/>
</dbReference>